<dbReference type="AlphaFoldDB" id="A0A095SLC9"/>
<gene>
    <name evidence="1" type="ORF">Y5S_01290</name>
</gene>
<dbReference type="EMBL" id="ARXV01000004">
    <property type="protein sequence ID" value="KGD65397.1"/>
    <property type="molecule type" value="Genomic_DNA"/>
</dbReference>
<protein>
    <submittedName>
        <fullName evidence="1">Uncharacterized protein</fullName>
    </submittedName>
</protein>
<keyword evidence="2" id="KW-1185">Reference proteome</keyword>
<accession>A0A095SLC9</accession>
<evidence type="ECO:0000313" key="2">
    <source>
        <dbReference type="Proteomes" id="UP000029444"/>
    </source>
</evidence>
<reference evidence="1 2" key="1">
    <citation type="submission" date="2012-09" db="EMBL/GenBank/DDBJ databases">
        <title>Genome Sequence of alkane-degrading Bacterium Alcanivorax sp. 19-m-6.</title>
        <authorList>
            <person name="Lai Q."/>
            <person name="Shao Z."/>
        </authorList>
    </citation>
    <scope>NUCLEOTIDE SEQUENCE [LARGE SCALE GENOMIC DNA]</scope>
    <source>
        <strain evidence="1 2">19-m-6</strain>
    </source>
</reference>
<dbReference type="OrthoDB" id="6078629at2"/>
<name>A0A095SLC9_9GAMM</name>
<dbReference type="Proteomes" id="UP000029444">
    <property type="component" value="Unassembled WGS sequence"/>
</dbReference>
<organism evidence="1 2">
    <name type="scientific">Alcanivorax nanhaiticus</name>
    <dbReference type="NCBI Taxonomy" id="1177154"/>
    <lineage>
        <taxon>Bacteria</taxon>
        <taxon>Pseudomonadati</taxon>
        <taxon>Pseudomonadota</taxon>
        <taxon>Gammaproteobacteria</taxon>
        <taxon>Oceanospirillales</taxon>
        <taxon>Alcanivoracaceae</taxon>
        <taxon>Alcanivorax</taxon>
    </lineage>
</organism>
<dbReference type="PATRIC" id="fig|1177154.3.peg.1312"/>
<comment type="caution">
    <text evidence="1">The sequence shown here is derived from an EMBL/GenBank/DDBJ whole genome shotgun (WGS) entry which is preliminary data.</text>
</comment>
<proteinExistence type="predicted"/>
<evidence type="ECO:0000313" key="1">
    <source>
        <dbReference type="EMBL" id="KGD65397.1"/>
    </source>
</evidence>
<dbReference type="RefSeq" id="WP_035231448.1">
    <property type="nucleotide sequence ID" value="NZ_ARXV01000004.1"/>
</dbReference>
<sequence length="71" mass="7886">MLLKYLNELEMAVQALADHPGADAMTRCTDCVAALDSYLDSQMEPVKQRGRELMDGLMPAELLERVGHSVH</sequence>